<dbReference type="OrthoDB" id="2960909at2759"/>
<keyword evidence="2" id="KW-1185">Reference proteome</keyword>
<name>A0A9P9K514_FUSSL</name>
<proteinExistence type="predicted"/>
<protein>
    <submittedName>
        <fullName evidence="1">Uncharacterized protein</fullName>
    </submittedName>
</protein>
<accession>A0A9P9K514</accession>
<sequence length="152" mass="16815">MFYAAIFFQPSNSPAQVDQDKPTKKARTTAKRKKAVKNVGTCSIDKKEIGDRVKAALALDKYALNRTLQMDTAFFRTLFVDNDKLSKPLPVTPTEFDDTTPLVVVDLSHYQAGELLGISKVKGGNRFATTHLAAMCVVFYPSRGTAKIWLSV</sequence>
<evidence type="ECO:0000313" key="1">
    <source>
        <dbReference type="EMBL" id="KAH7240434.1"/>
    </source>
</evidence>
<organism evidence="1 2">
    <name type="scientific">Fusarium solani</name>
    <name type="common">Filamentous fungus</name>
    <dbReference type="NCBI Taxonomy" id="169388"/>
    <lineage>
        <taxon>Eukaryota</taxon>
        <taxon>Fungi</taxon>
        <taxon>Dikarya</taxon>
        <taxon>Ascomycota</taxon>
        <taxon>Pezizomycotina</taxon>
        <taxon>Sordariomycetes</taxon>
        <taxon>Hypocreomycetidae</taxon>
        <taxon>Hypocreales</taxon>
        <taxon>Nectriaceae</taxon>
        <taxon>Fusarium</taxon>
        <taxon>Fusarium solani species complex</taxon>
    </lineage>
</organism>
<dbReference type="AlphaFoldDB" id="A0A9P9K514"/>
<comment type="caution">
    <text evidence="1">The sequence shown here is derived from an EMBL/GenBank/DDBJ whole genome shotgun (WGS) entry which is preliminary data.</text>
</comment>
<dbReference type="Proteomes" id="UP000736672">
    <property type="component" value="Unassembled WGS sequence"/>
</dbReference>
<evidence type="ECO:0000313" key="2">
    <source>
        <dbReference type="Proteomes" id="UP000736672"/>
    </source>
</evidence>
<gene>
    <name evidence="1" type="ORF">B0J15DRAFT_405134</name>
</gene>
<dbReference type="EMBL" id="JAGTJS010000020">
    <property type="protein sequence ID" value="KAH7240434.1"/>
    <property type="molecule type" value="Genomic_DNA"/>
</dbReference>
<reference evidence="1" key="1">
    <citation type="journal article" date="2021" name="Nat. Commun.">
        <title>Genetic determinants of endophytism in the Arabidopsis root mycobiome.</title>
        <authorList>
            <person name="Mesny F."/>
            <person name="Miyauchi S."/>
            <person name="Thiergart T."/>
            <person name="Pickel B."/>
            <person name="Atanasova L."/>
            <person name="Karlsson M."/>
            <person name="Huettel B."/>
            <person name="Barry K.W."/>
            <person name="Haridas S."/>
            <person name="Chen C."/>
            <person name="Bauer D."/>
            <person name="Andreopoulos W."/>
            <person name="Pangilinan J."/>
            <person name="LaButti K."/>
            <person name="Riley R."/>
            <person name="Lipzen A."/>
            <person name="Clum A."/>
            <person name="Drula E."/>
            <person name="Henrissat B."/>
            <person name="Kohler A."/>
            <person name="Grigoriev I.V."/>
            <person name="Martin F.M."/>
            <person name="Hacquard S."/>
        </authorList>
    </citation>
    <scope>NUCLEOTIDE SEQUENCE</scope>
    <source>
        <strain evidence="1">FSSC 5 MPI-SDFR-AT-0091</strain>
    </source>
</reference>